<keyword evidence="3" id="KW-1185">Reference proteome</keyword>
<feature type="transmembrane region" description="Helical" evidence="1">
    <location>
        <begin position="102"/>
        <end position="119"/>
    </location>
</feature>
<protein>
    <submittedName>
        <fullName evidence="2">Uncharacterized protein</fullName>
    </submittedName>
</protein>
<reference evidence="2" key="2">
    <citation type="submission" date="2021-09" db="EMBL/GenBank/DDBJ databases">
        <authorList>
            <person name="Jia N."/>
            <person name="Wang J."/>
            <person name="Shi W."/>
            <person name="Du L."/>
            <person name="Sun Y."/>
            <person name="Zhan W."/>
            <person name="Jiang J."/>
            <person name="Wang Q."/>
            <person name="Zhang B."/>
            <person name="Ji P."/>
            <person name="Sakyi L.B."/>
            <person name="Cui X."/>
            <person name="Yuan T."/>
            <person name="Jiang B."/>
            <person name="Yang W."/>
            <person name="Lam T.T.-Y."/>
            <person name="Chang Q."/>
            <person name="Ding S."/>
            <person name="Wang X."/>
            <person name="Zhu J."/>
            <person name="Ruan X."/>
            <person name="Zhao L."/>
            <person name="Wei J."/>
            <person name="Que T."/>
            <person name="Du C."/>
            <person name="Cheng J."/>
            <person name="Dai P."/>
            <person name="Han X."/>
            <person name="Huang E."/>
            <person name="Gao Y."/>
            <person name="Liu J."/>
            <person name="Shao H."/>
            <person name="Ye R."/>
            <person name="Li L."/>
            <person name="Wei W."/>
            <person name="Wang X."/>
            <person name="Wang C."/>
            <person name="Huo Q."/>
            <person name="Li W."/>
            <person name="Guo W."/>
            <person name="Chen H."/>
            <person name="Chen S."/>
            <person name="Zhou L."/>
            <person name="Zhou L."/>
            <person name="Ni X."/>
            <person name="Tian J."/>
            <person name="Zhou Y."/>
            <person name="Sheng Y."/>
            <person name="Liu T."/>
            <person name="Pan Y."/>
            <person name="Xia L."/>
            <person name="Li J."/>
            <person name="Zhao F."/>
            <person name="Cao W."/>
        </authorList>
    </citation>
    <scope>NUCLEOTIDE SEQUENCE</scope>
    <source>
        <strain evidence="2">Rmic-2018</strain>
        <tissue evidence="2">Larvae</tissue>
    </source>
</reference>
<keyword evidence="1" id="KW-0472">Membrane</keyword>
<keyword evidence="1" id="KW-0812">Transmembrane</keyword>
<dbReference type="PANTHER" id="PTHR35270">
    <property type="entry name" value="FUSELESS, ISOFORM A"/>
    <property type="match status" value="1"/>
</dbReference>
<dbReference type="InterPro" id="IPR032751">
    <property type="entry name" value="Fuseless"/>
</dbReference>
<gene>
    <name evidence="2" type="ORF">HPB51_014156</name>
</gene>
<keyword evidence="1" id="KW-1133">Transmembrane helix</keyword>
<feature type="transmembrane region" description="Helical" evidence="1">
    <location>
        <begin position="230"/>
        <end position="253"/>
    </location>
</feature>
<sequence length="384" mass="42180">MKSSAGLAVATWDALLGLLVCTPLVVAHWRAIWFLLDWFVLPERPLLSGWLCCVIGHALVLAAHLAQHALDSIGDDEATLANVKVQPQQQRRRPLQRPWREFAGRFYTPLLSVATIAQWRGVWLLHDLYLIDAGPLPSALVSLVFGCLGLALTGALKTMSASPPFAVGSDVPWAYFDAPTRLGRRPDREGGWTWFTVDCMLTVIVMHTLLVSGWRGLWALLDVLRRSPMASLVSGTTATVLLMVTQAPAGFLWRRLGGETKAPKNMLDSEAGVSKVILEEEFRPSKNASRGLSWVQRLFEELWHLAAAYACVSVWRGIWMLIDEWLQDDVTAFALLAIGSLLLLQSLYAANNVLTRGVSVDGHGVAFDVAFFAELLTAPSSGLS</sequence>
<dbReference type="Pfam" id="PF15993">
    <property type="entry name" value="Fuseless"/>
    <property type="match status" value="2"/>
</dbReference>
<organism evidence="2 3">
    <name type="scientific">Rhipicephalus microplus</name>
    <name type="common">Cattle tick</name>
    <name type="synonym">Boophilus microplus</name>
    <dbReference type="NCBI Taxonomy" id="6941"/>
    <lineage>
        <taxon>Eukaryota</taxon>
        <taxon>Metazoa</taxon>
        <taxon>Ecdysozoa</taxon>
        <taxon>Arthropoda</taxon>
        <taxon>Chelicerata</taxon>
        <taxon>Arachnida</taxon>
        <taxon>Acari</taxon>
        <taxon>Parasitiformes</taxon>
        <taxon>Ixodida</taxon>
        <taxon>Ixodoidea</taxon>
        <taxon>Ixodidae</taxon>
        <taxon>Rhipicephalinae</taxon>
        <taxon>Rhipicephalus</taxon>
        <taxon>Boophilus</taxon>
    </lineage>
</organism>
<accession>A0A9J6E228</accession>
<reference evidence="2" key="1">
    <citation type="journal article" date="2020" name="Cell">
        <title>Large-Scale Comparative Analyses of Tick Genomes Elucidate Their Genetic Diversity and Vector Capacities.</title>
        <authorList>
            <consortium name="Tick Genome and Microbiome Consortium (TIGMIC)"/>
            <person name="Jia N."/>
            <person name="Wang J."/>
            <person name="Shi W."/>
            <person name="Du L."/>
            <person name="Sun Y."/>
            <person name="Zhan W."/>
            <person name="Jiang J.F."/>
            <person name="Wang Q."/>
            <person name="Zhang B."/>
            <person name="Ji P."/>
            <person name="Bell-Sakyi L."/>
            <person name="Cui X.M."/>
            <person name="Yuan T.T."/>
            <person name="Jiang B.G."/>
            <person name="Yang W.F."/>
            <person name="Lam T.T."/>
            <person name="Chang Q.C."/>
            <person name="Ding S.J."/>
            <person name="Wang X.J."/>
            <person name="Zhu J.G."/>
            <person name="Ruan X.D."/>
            <person name="Zhao L."/>
            <person name="Wei J.T."/>
            <person name="Ye R.Z."/>
            <person name="Que T.C."/>
            <person name="Du C.H."/>
            <person name="Zhou Y.H."/>
            <person name="Cheng J.X."/>
            <person name="Dai P.F."/>
            <person name="Guo W.B."/>
            <person name="Han X.H."/>
            <person name="Huang E.J."/>
            <person name="Li L.F."/>
            <person name="Wei W."/>
            <person name="Gao Y.C."/>
            <person name="Liu J.Z."/>
            <person name="Shao H.Z."/>
            <person name="Wang X."/>
            <person name="Wang C.C."/>
            <person name="Yang T.C."/>
            <person name="Huo Q.B."/>
            <person name="Li W."/>
            <person name="Chen H.Y."/>
            <person name="Chen S.E."/>
            <person name="Zhou L.G."/>
            <person name="Ni X.B."/>
            <person name="Tian J.H."/>
            <person name="Sheng Y."/>
            <person name="Liu T."/>
            <person name="Pan Y.S."/>
            <person name="Xia L.Y."/>
            <person name="Li J."/>
            <person name="Zhao F."/>
            <person name="Cao W.C."/>
        </authorList>
    </citation>
    <scope>NUCLEOTIDE SEQUENCE</scope>
    <source>
        <strain evidence="2">Rmic-2018</strain>
    </source>
</reference>
<dbReference type="Proteomes" id="UP000821866">
    <property type="component" value="Chromosome 4"/>
</dbReference>
<proteinExistence type="predicted"/>
<feature type="transmembrane region" description="Helical" evidence="1">
    <location>
        <begin position="191"/>
        <end position="210"/>
    </location>
</feature>
<dbReference type="GO" id="GO:0042734">
    <property type="term" value="C:presynaptic membrane"/>
    <property type="evidence" value="ECO:0007669"/>
    <property type="project" value="TreeGrafter"/>
</dbReference>
<feature type="transmembrane region" description="Helical" evidence="1">
    <location>
        <begin position="47"/>
        <end position="66"/>
    </location>
</feature>
<dbReference type="GO" id="GO:0007274">
    <property type="term" value="P:neuromuscular synaptic transmission"/>
    <property type="evidence" value="ECO:0007669"/>
    <property type="project" value="TreeGrafter"/>
</dbReference>
<evidence type="ECO:0000313" key="2">
    <source>
        <dbReference type="EMBL" id="KAH8028201.1"/>
    </source>
</evidence>
<dbReference type="EMBL" id="JABSTU010000006">
    <property type="protein sequence ID" value="KAH8028201.1"/>
    <property type="molecule type" value="Genomic_DNA"/>
</dbReference>
<dbReference type="GO" id="GO:0070073">
    <property type="term" value="P:clustering of voltage-gated calcium channels"/>
    <property type="evidence" value="ECO:0007669"/>
    <property type="project" value="TreeGrafter"/>
</dbReference>
<feature type="transmembrane region" description="Helical" evidence="1">
    <location>
        <begin position="302"/>
        <end position="318"/>
    </location>
</feature>
<name>A0A9J6E228_RHIMP</name>
<dbReference type="PANTHER" id="PTHR35270:SF2">
    <property type="entry name" value="FUSELESS, ISOFORM A"/>
    <property type="match status" value="1"/>
</dbReference>
<evidence type="ECO:0000256" key="1">
    <source>
        <dbReference type="SAM" id="Phobius"/>
    </source>
</evidence>
<feature type="transmembrane region" description="Helical" evidence="1">
    <location>
        <begin position="330"/>
        <end position="350"/>
    </location>
</feature>
<dbReference type="GO" id="GO:0007270">
    <property type="term" value="P:neuron-neuron synaptic transmission"/>
    <property type="evidence" value="ECO:0007669"/>
    <property type="project" value="TreeGrafter"/>
</dbReference>
<comment type="caution">
    <text evidence="2">The sequence shown here is derived from an EMBL/GenBank/DDBJ whole genome shotgun (WGS) entry which is preliminary data.</text>
</comment>
<feature type="transmembrane region" description="Helical" evidence="1">
    <location>
        <begin position="139"/>
        <end position="156"/>
    </location>
</feature>
<dbReference type="VEuPathDB" id="VectorBase:LOC119168203"/>
<feature type="transmembrane region" description="Helical" evidence="1">
    <location>
        <begin position="12"/>
        <end position="35"/>
    </location>
</feature>
<evidence type="ECO:0000313" key="3">
    <source>
        <dbReference type="Proteomes" id="UP000821866"/>
    </source>
</evidence>
<dbReference type="AlphaFoldDB" id="A0A9J6E228"/>